<dbReference type="PANTHER" id="PTHR43948">
    <property type="entry name" value="DNAJ HOMOLOG SUBFAMILY B"/>
    <property type="match status" value="1"/>
</dbReference>
<gene>
    <name evidence="2" type="ORF">CRM22_002628</name>
</gene>
<dbReference type="GO" id="GO:0051087">
    <property type="term" value="F:protein-folding chaperone binding"/>
    <property type="evidence" value="ECO:0007669"/>
    <property type="project" value="TreeGrafter"/>
</dbReference>
<name>A0A4S2M545_OPIFE</name>
<dbReference type="PROSITE" id="PS00636">
    <property type="entry name" value="DNAJ_1"/>
    <property type="match status" value="1"/>
</dbReference>
<proteinExistence type="predicted"/>
<dbReference type="Gene3D" id="1.10.287.110">
    <property type="entry name" value="DnaJ domain"/>
    <property type="match status" value="1"/>
</dbReference>
<evidence type="ECO:0000259" key="1">
    <source>
        <dbReference type="PROSITE" id="PS50076"/>
    </source>
</evidence>
<keyword evidence="3" id="KW-1185">Reference proteome</keyword>
<evidence type="ECO:0000313" key="3">
    <source>
        <dbReference type="Proteomes" id="UP000308267"/>
    </source>
</evidence>
<dbReference type="EMBL" id="SJOL01004580">
    <property type="protein sequence ID" value="TGZ71452.1"/>
    <property type="molecule type" value="Genomic_DNA"/>
</dbReference>
<dbReference type="STRING" id="147828.A0A4S2M545"/>
<dbReference type="Proteomes" id="UP000308267">
    <property type="component" value="Unassembled WGS sequence"/>
</dbReference>
<dbReference type="GO" id="GO:0005737">
    <property type="term" value="C:cytoplasm"/>
    <property type="evidence" value="ECO:0007669"/>
    <property type="project" value="TreeGrafter"/>
</dbReference>
<comment type="caution">
    <text evidence="2">The sequence shown here is derived from an EMBL/GenBank/DDBJ whole genome shotgun (WGS) entry which is preliminary data.</text>
</comment>
<dbReference type="CDD" id="cd06257">
    <property type="entry name" value="DnaJ"/>
    <property type="match status" value="1"/>
</dbReference>
<accession>A0A4S2M545</accession>
<dbReference type="PANTHER" id="PTHR43948:SF10">
    <property type="entry name" value="MRJ, ISOFORM E"/>
    <property type="match status" value="1"/>
</dbReference>
<dbReference type="Pfam" id="PF00226">
    <property type="entry name" value="DnaJ"/>
    <property type="match status" value="1"/>
</dbReference>
<feature type="domain" description="J" evidence="1">
    <location>
        <begin position="4"/>
        <end position="68"/>
    </location>
</feature>
<reference evidence="2 3" key="1">
    <citation type="journal article" date="2019" name="BMC Genomics">
        <title>New insights from Opisthorchis felineus genome: update on genomics of the epidemiologically important liver flukes.</title>
        <authorList>
            <person name="Ershov N.I."/>
            <person name="Mordvinov V.A."/>
            <person name="Prokhortchouk E.B."/>
            <person name="Pakharukova M.Y."/>
            <person name="Gunbin K.V."/>
            <person name="Ustyantsev K."/>
            <person name="Genaev M.A."/>
            <person name="Blinov A.G."/>
            <person name="Mazur A."/>
            <person name="Boulygina E."/>
            <person name="Tsygankova S."/>
            <person name="Khrameeva E."/>
            <person name="Chekanov N."/>
            <person name="Fan G."/>
            <person name="Xiao A."/>
            <person name="Zhang H."/>
            <person name="Xu X."/>
            <person name="Yang H."/>
            <person name="Solovyev V."/>
            <person name="Lee S.M."/>
            <person name="Liu X."/>
            <person name="Afonnikov D.A."/>
            <person name="Skryabin K.G."/>
        </authorList>
    </citation>
    <scope>NUCLEOTIDE SEQUENCE [LARGE SCALE GENOMIC DNA]</scope>
    <source>
        <strain evidence="2">AK-0245</strain>
        <tissue evidence="2">Whole organism</tissue>
    </source>
</reference>
<dbReference type="InterPro" id="IPR001623">
    <property type="entry name" value="DnaJ_domain"/>
</dbReference>
<evidence type="ECO:0000313" key="2">
    <source>
        <dbReference type="EMBL" id="TGZ71452.1"/>
    </source>
</evidence>
<dbReference type="FunFam" id="1.10.287.110:FF:000033">
    <property type="entry name" value="dnaJ homolog subfamily B member 13"/>
    <property type="match status" value="1"/>
</dbReference>
<sequence length="144" mass="15719">MGKDYYQILGITKDATDDAIKKAYKKMALKYHPDKNKSPNAEEKFKEIAEAYDVLSDPKKREIYDKYGEEGLKTGVSGGEGGGTGFTYTFHGDPREMFRVFFGSDDTLGSLFGMGSGGRTVFTSGMGEQMDIDGDFFGGASPLS</sequence>
<protein>
    <recommendedName>
        <fullName evidence="1">J domain-containing protein</fullName>
    </recommendedName>
</protein>
<dbReference type="GO" id="GO:0051082">
    <property type="term" value="F:unfolded protein binding"/>
    <property type="evidence" value="ECO:0007669"/>
    <property type="project" value="TreeGrafter"/>
</dbReference>
<organism evidence="2 3">
    <name type="scientific">Opisthorchis felineus</name>
    <dbReference type="NCBI Taxonomy" id="147828"/>
    <lineage>
        <taxon>Eukaryota</taxon>
        <taxon>Metazoa</taxon>
        <taxon>Spiralia</taxon>
        <taxon>Lophotrochozoa</taxon>
        <taxon>Platyhelminthes</taxon>
        <taxon>Trematoda</taxon>
        <taxon>Digenea</taxon>
        <taxon>Opisthorchiida</taxon>
        <taxon>Opisthorchiata</taxon>
        <taxon>Opisthorchiidae</taxon>
        <taxon>Opisthorchis</taxon>
    </lineage>
</organism>
<dbReference type="PROSITE" id="PS50076">
    <property type="entry name" value="DNAJ_2"/>
    <property type="match status" value="1"/>
</dbReference>
<dbReference type="GO" id="GO:0005634">
    <property type="term" value="C:nucleus"/>
    <property type="evidence" value="ECO:0007669"/>
    <property type="project" value="TreeGrafter"/>
</dbReference>
<dbReference type="InterPro" id="IPR018253">
    <property type="entry name" value="DnaJ_domain_CS"/>
</dbReference>
<feature type="non-terminal residue" evidence="2">
    <location>
        <position position="144"/>
    </location>
</feature>
<dbReference type="GO" id="GO:0044183">
    <property type="term" value="F:protein folding chaperone"/>
    <property type="evidence" value="ECO:0007669"/>
    <property type="project" value="TreeGrafter"/>
</dbReference>
<dbReference type="InterPro" id="IPR036869">
    <property type="entry name" value="J_dom_sf"/>
</dbReference>
<dbReference type="OrthoDB" id="10250354at2759"/>
<dbReference type="AlphaFoldDB" id="A0A4S2M545"/>
<dbReference type="SMART" id="SM00271">
    <property type="entry name" value="DnaJ"/>
    <property type="match status" value="1"/>
</dbReference>
<dbReference type="PRINTS" id="PR00625">
    <property type="entry name" value="JDOMAIN"/>
</dbReference>
<dbReference type="SUPFAM" id="SSF46565">
    <property type="entry name" value="Chaperone J-domain"/>
    <property type="match status" value="1"/>
</dbReference>